<dbReference type="SUPFAM" id="SSF51735">
    <property type="entry name" value="NAD(P)-binding Rossmann-fold domains"/>
    <property type="match status" value="1"/>
</dbReference>
<dbReference type="EMBL" id="BMYM01000004">
    <property type="protein sequence ID" value="GHD38939.1"/>
    <property type="molecule type" value="Genomic_DNA"/>
</dbReference>
<protein>
    <recommendedName>
        <fullName evidence="3">Probable oxidoreductase</fullName>
    </recommendedName>
</protein>
<dbReference type="GO" id="GO:0016491">
    <property type="term" value="F:oxidoreductase activity"/>
    <property type="evidence" value="ECO:0007669"/>
    <property type="project" value="UniProtKB-KW"/>
</dbReference>
<dbReference type="CDD" id="cd05327">
    <property type="entry name" value="retinol-DH_like_SDR_c_like"/>
    <property type="match status" value="1"/>
</dbReference>
<keyword evidence="5" id="KW-1185">Reference proteome</keyword>
<dbReference type="Pfam" id="PF00106">
    <property type="entry name" value="adh_short"/>
    <property type="match status" value="1"/>
</dbReference>
<evidence type="ECO:0000313" key="4">
    <source>
        <dbReference type="EMBL" id="GHD38939.1"/>
    </source>
</evidence>
<gene>
    <name evidence="4" type="ORF">GCM10007053_29990</name>
</gene>
<dbReference type="FunFam" id="3.40.50.720:FF:000594">
    <property type="entry name" value="Short-chain oxidoreductase"/>
    <property type="match status" value="1"/>
</dbReference>
<evidence type="ECO:0000313" key="5">
    <source>
        <dbReference type="Proteomes" id="UP000644693"/>
    </source>
</evidence>
<reference evidence="4" key="1">
    <citation type="journal article" date="2014" name="Int. J. Syst. Evol. Microbiol.">
        <title>Complete genome sequence of Corynebacterium casei LMG S-19264T (=DSM 44701T), isolated from a smear-ripened cheese.</title>
        <authorList>
            <consortium name="US DOE Joint Genome Institute (JGI-PGF)"/>
            <person name="Walter F."/>
            <person name="Albersmeier A."/>
            <person name="Kalinowski J."/>
            <person name="Ruckert C."/>
        </authorList>
    </citation>
    <scope>NUCLEOTIDE SEQUENCE</scope>
    <source>
        <strain evidence="4">KCTC 23430</strain>
    </source>
</reference>
<dbReference type="AlphaFoldDB" id="A0A918XMZ8"/>
<keyword evidence="2" id="KW-0560">Oxidoreductase</keyword>
<dbReference type="PRINTS" id="PR00081">
    <property type="entry name" value="GDHRDH"/>
</dbReference>
<proteinExistence type="inferred from homology"/>
<comment type="caution">
    <text evidence="4">The sequence shown here is derived from an EMBL/GenBank/DDBJ whole genome shotgun (WGS) entry which is preliminary data.</text>
</comment>
<name>A0A918XMZ8_9GAMM</name>
<organism evidence="4 5">
    <name type="scientific">Parahalioglobus pacificus</name>
    <dbReference type="NCBI Taxonomy" id="930806"/>
    <lineage>
        <taxon>Bacteria</taxon>
        <taxon>Pseudomonadati</taxon>
        <taxon>Pseudomonadota</taxon>
        <taxon>Gammaproteobacteria</taxon>
        <taxon>Cellvibrionales</taxon>
        <taxon>Halieaceae</taxon>
        <taxon>Parahalioglobus</taxon>
    </lineage>
</organism>
<comment type="similarity">
    <text evidence="1">Belongs to the short-chain dehydrogenases/reductases (SDR) family.</text>
</comment>
<dbReference type="InterPro" id="IPR036291">
    <property type="entry name" value="NAD(P)-bd_dom_sf"/>
</dbReference>
<evidence type="ECO:0000256" key="1">
    <source>
        <dbReference type="ARBA" id="ARBA00006484"/>
    </source>
</evidence>
<sequence>MATLGFDTSTTDIVAGQDLSAMTAVVTGASAGLGIETSRALASAGAKVIMLGRDAKKLAAAAEGLQAEDLAGTIETGIVDLADFDSIRACAADLIARLPAITTLINNAGVMAPPLQRTAQGLEMQFGTNHVGHFLLTCLLMPALLAGAHARIVNLSSAGHRFANIDFDDPNYQQRDYDKWQAYGQSKTCNALFTVALEARLAERGIHAYAVHPGVIMTELSRYMDQSDFDLLMSNQPEGKEMRFKTIPQGAATSVWAATAAELDGQGGLYLEDCHIGEVAQPGQETQLEGGVEAYALDAQAAEKLWSLSEQLVGERFDL</sequence>
<dbReference type="RefSeq" id="WP_189478653.1">
    <property type="nucleotide sequence ID" value="NZ_BMYM01000004.1"/>
</dbReference>
<dbReference type="InterPro" id="IPR002347">
    <property type="entry name" value="SDR_fam"/>
</dbReference>
<dbReference type="PANTHER" id="PTHR24320">
    <property type="entry name" value="RETINOL DEHYDROGENASE"/>
    <property type="match status" value="1"/>
</dbReference>
<dbReference type="PANTHER" id="PTHR24320:SF283">
    <property type="entry name" value="RETINOL DEHYDROGENASE 11"/>
    <property type="match status" value="1"/>
</dbReference>
<dbReference type="Gene3D" id="3.40.50.720">
    <property type="entry name" value="NAD(P)-binding Rossmann-like Domain"/>
    <property type="match status" value="1"/>
</dbReference>
<evidence type="ECO:0000256" key="3">
    <source>
        <dbReference type="ARBA" id="ARBA00071493"/>
    </source>
</evidence>
<evidence type="ECO:0000256" key="2">
    <source>
        <dbReference type="ARBA" id="ARBA00023002"/>
    </source>
</evidence>
<accession>A0A918XMZ8</accession>
<dbReference type="Proteomes" id="UP000644693">
    <property type="component" value="Unassembled WGS sequence"/>
</dbReference>
<reference evidence="4" key="2">
    <citation type="submission" date="2020-09" db="EMBL/GenBank/DDBJ databases">
        <authorList>
            <person name="Sun Q."/>
            <person name="Kim S."/>
        </authorList>
    </citation>
    <scope>NUCLEOTIDE SEQUENCE</scope>
    <source>
        <strain evidence="4">KCTC 23430</strain>
    </source>
</reference>